<protein>
    <submittedName>
        <fullName evidence="1">Glycoside hydrolase family 93 protein</fullName>
    </submittedName>
</protein>
<sequence length="148" mass="15649">MPTVVSLLNGKLIMAYEYSSDPAISGSHQFPVYYKTATNPEKFAPASGVALRASNGTVPNGSPYVVWSSAGGANGTSVVSCGTRGEIFVNKGFGEGPWRRVAAREGTSYTRHLRVLRDESKLLIMGAGKLPPSSTNRVTVTVMDIPGV</sequence>
<evidence type="ECO:0000313" key="1">
    <source>
        <dbReference type="EMBL" id="KAF2748390.1"/>
    </source>
</evidence>
<keyword evidence="1" id="KW-0378">Hydrolase</keyword>
<dbReference type="PANTHER" id="PTHR38792:SF3">
    <property type="entry name" value="BNR_ASP-BOX REPEAT DOMAIN PROTEIN (AFU_ORTHOLOGUE AFUA_7G06430)-RELATED"/>
    <property type="match status" value="1"/>
</dbReference>
<dbReference type="EMBL" id="MU006569">
    <property type="protein sequence ID" value="KAF2748390.1"/>
    <property type="molecule type" value="Genomic_DNA"/>
</dbReference>
<reference evidence="1" key="1">
    <citation type="journal article" date="2020" name="Stud. Mycol.">
        <title>101 Dothideomycetes genomes: a test case for predicting lifestyles and emergence of pathogens.</title>
        <authorList>
            <person name="Haridas S."/>
            <person name="Albert R."/>
            <person name="Binder M."/>
            <person name="Bloem J."/>
            <person name="Labutti K."/>
            <person name="Salamov A."/>
            <person name="Andreopoulos B."/>
            <person name="Baker S."/>
            <person name="Barry K."/>
            <person name="Bills G."/>
            <person name="Bluhm B."/>
            <person name="Cannon C."/>
            <person name="Castanera R."/>
            <person name="Culley D."/>
            <person name="Daum C."/>
            <person name="Ezra D."/>
            <person name="Gonzalez J."/>
            <person name="Henrissat B."/>
            <person name="Kuo A."/>
            <person name="Liang C."/>
            <person name="Lipzen A."/>
            <person name="Lutzoni F."/>
            <person name="Magnuson J."/>
            <person name="Mondo S."/>
            <person name="Nolan M."/>
            <person name="Ohm R."/>
            <person name="Pangilinan J."/>
            <person name="Park H.-J."/>
            <person name="Ramirez L."/>
            <person name="Alfaro M."/>
            <person name="Sun H."/>
            <person name="Tritt A."/>
            <person name="Yoshinaga Y."/>
            <person name="Zwiers L.-H."/>
            <person name="Turgeon B."/>
            <person name="Goodwin S."/>
            <person name="Spatafora J."/>
            <person name="Crous P."/>
            <person name="Grigoriev I."/>
        </authorList>
    </citation>
    <scope>NUCLEOTIDE SEQUENCE</scope>
    <source>
        <strain evidence="1">CBS 119925</strain>
    </source>
</reference>
<dbReference type="Proteomes" id="UP000799440">
    <property type="component" value="Unassembled WGS sequence"/>
</dbReference>
<gene>
    <name evidence="1" type="ORF">M011DRAFT_466797</name>
</gene>
<name>A0A6A6VFN5_9PLEO</name>
<evidence type="ECO:0000313" key="2">
    <source>
        <dbReference type="Proteomes" id="UP000799440"/>
    </source>
</evidence>
<dbReference type="AlphaFoldDB" id="A0A6A6VFN5"/>
<accession>A0A6A6VFN5</accession>
<keyword evidence="2" id="KW-1185">Reference proteome</keyword>
<dbReference type="Gene3D" id="2.120.10.10">
    <property type="match status" value="1"/>
</dbReference>
<proteinExistence type="predicted"/>
<dbReference type="GO" id="GO:0016787">
    <property type="term" value="F:hydrolase activity"/>
    <property type="evidence" value="ECO:0007669"/>
    <property type="project" value="UniProtKB-KW"/>
</dbReference>
<dbReference type="PANTHER" id="PTHR38792">
    <property type="entry name" value="BNR/ASP-BOX REPEAT DOMAIN PROTEIN (AFU_ORTHOLOGUE AFUA_7G06430)-RELATED"/>
    <property type="match status" value="1"/>
</dbReference>
<dbReference type="OrthoDB" id="2130735at2759"/>
<organism evidence="1 2">
    <name type="scientific">Sporormia fimetaria CBS 119925</name>
    <dbReference type="NCBI Taxonomy" id="1340428"/>
    <lineage>
        <taxon>Eukaryota</taxon>
        <taxon>Fungi</taxon>
        <taxon>Dikarya</taxon>
        <taxon>Ascomycota</taxon>
        <taxon>Pezizomycotina</taxon>
        <taxon>Dothideomycetes</taxon>
        <taxon>Pleosporomycetidae</taxon>
        <taxon>Pleosporales</taxon>
        <taxon>Sporormiaceae</taxon>
        <taxon>Sporormia</taxon>
    </lineage>
</organism>